<keyword evidence="1" id="KW-1133">Transmembrane helix</keyword>
<proteinExistence type="predicted"/>
<name>A0AAD2D6D8_EUPCR</name>
<keyword evidence="3" id="KW-1185">Reference proteome</keyword>
<sequence length="132" mass="14850">MKDYKDLQKATSTLKIINLVLLVLDLVLVLLPLRGGDGTSEGLFKREGYCLYFTCSFSFQVQSTNCLLQTSDLTIHSDSSLQLSVFLCLECVLISMFFSSKAMVQAFSYFITCFYFLSDSQELCYLSLCCSS</sequence>
<organism evidence="2 3">
    <name type="scientific">Euplotes crassus</name>
    <dbReference type="NCBI Taxonomy" id="5936"/>
    <lineage>
        <taxon>Eukaryota</taxon>
        <taxon>Sar</taxon>
        <taxon>Alveolata</taxon>
        <taxon>Ciliophora</taxon>
        <taxon>Intramacronucleata</taxon>
        <taxon>Spirotrichea</taxon>
        <taxon>Hypotrichia</taxon>
        <taxon>Euplotida</taxon>
        <taxon>Euplotidae</taxon>
        <taxon>Moneuplotes</taxon>
    </lineage>
</organism>
<keyword evidence="1" id="KW-0812">Transmembrane</keyword>
<dbReference type="EMBL" id="CAMPGE010024479">
    <property type="protein sequence ID" value="CAI2382312.1"/>
    <property type="molecule type" value="Genomic_DNA"/>
</dbReference>
<dbReference type="Proteomes" id="UP001295684">
    <property type="component" value="Unassembled WGS sequence"/>
</dbReference>
<evidence type="ECO:0000313" key="3">
    <source>
        <dbReference type="Proteomes" id="UP001295684"/>
    </source>
</evidence>
<evidence type="ECO:0000313" key="2">
    <source>
        <dbReference type="EMBL" id="CAI2382312.1"/>
    </source>
</evidence>
<evidence type="ECO:0000256" key="1">
    <source>
        <dbReference type="SAM" id="Phobius"/>
    </source>
</evidence>
<accession>A0AAD2D6D8</accession>
<keyword evidence="1" id="KW-0472">Membrane</keyword>
<gene>
    <name evidence="2" type="ORF">ECRASSUSDP1_LOCUS23782</name>
</gene>
<comment type="caution">
    <text evidence="2">The sequence shown here is derived from an EMBL/GenBank/DDBJ whole genome shotgun (WGS) entry which is preliminary data.</text>
</comment>
<feature type="transmembrane region" description="Helical" evidence="1">
    <location>
        <begin position="81"/>
        <end position="98"/>
    </location>
</feature>
<feature type="transmembrane region" description="Helical" evidence="1">
    <location>
        <begin position="12"/>
        <end position="33"/>
    </location>
</feature>
<protein>
    <submittedName>
        <fullName evidence="2">Uncharacterized protein</fullName>
    </submittedName>
</protein>
<dbReference type="AlphaFoldDB" id="A0AAD2D6D8"/>
<reference evidence="2" key="1">
    <citation type="submission" date="2023-07" db="EMBL/GenBank/DDBJ databases">
        <authorList>
            <consortium name="AG Swart"/>
            <person name="Singh M."/>
            <person name="Singh A."/>
            <person name="Seah K."/>
            <person name="Emmerich C."/>
        </authorList>
    </citation>
    <scope>NUCLEOTIDE SEQUENCE</scope>
    <source>
        <strain evidence="2">DP1</strain>
    </source>
</reference>